<feature type="domain" description="RRM" evidence="5">
    <location>
        <begin position="16"/>
        <end position="99"/>
    </location>
</feature>
<feature type="compositionally biased region" description="Low complexity" evidence="4">
    <location>
        <begin position="228"/>
        <end position="241"/>
    </location>
</feature>
<dbReference type="OrthoDB" id="1875751at2759"/>
<feature type="compositionally biased region" description="Gly residues" evidence="4">
    <location>
        <begin position="336"/>
        <end position="347"/>
    </location>
</feature>
<keyword evidence="1" id="KW-0677">Repeat</keyword>
<keyword evidence="2 3" id="KW-0694">RNA-binding</keyword>
<evidence type="ECO:0000259" key="5">
    <source>
        <dbReference type="PROSITE" id="PS50102"/>
    </source>
</evidence>
<dbReference type="GO" id="GO:0006417">
    <property type="term" value="P:regulation of translation"/>
    <property type="evidence" value="ECO:0007669"/>
    <property type="project" value="TreeGrafter"/>
</dbReference>
<dbReference type="Pfam" id="PF00076">
    <property type="entry name" value="RRM_1"/>
    <property type="match status" value="2"/>
</dbReference>
<dbReference type="CDD" id="cd12325">
    <property type="entry name" value="RRM1_hnRNPA_hnRNPD_like"/>
    <property type="match status" value="1"/>
</dbReference>
<dbReference type="SMART" id="SM00360">
    <property type="entry name" value="RRM"/>
    <property type="match status" value="2"/>
</dbReference>
<dbReference type="EnsemblMetazoa" id="Aqu2.1.27298_001">
    <property type="protein sequence ID" value="Aqu2.1.27298_001"/>
    <property type="gene ID" value="Aqu2.1.27298"/>
</dbReference>
<proteinExistence type="predicted"/>
<feature type="region of interest" description="Disordered" evidence="4">
    <location>
        <begin position="89"/>
        <end position="109"/>
    </location>
</feature>
<dbReference type="eggNOG" id="KOG4205">
    <property type="taxonomic scope" value="Eukaryota"/>
</dbReference>
<dbReference type="InParanoid" id="A0A1X7UIJ5"/>
<protein>
    <recommendedName>
        <fullName evidence="5">RRM domain-containing protein</fullName>
    </recommendedName>
</protein>
<feature type="region of interest" description="Disordered" evidence="4">
    <location>
        <begin position="324"/>
        <end position="358"/>
    </location>
</feature>
<sequence>MAREMELQKEKERQGCKMFIGGLTLRTTKEMLEDYYCRWGEVIDSVVMKDPQTNRPRGFGFITYTSPESVERCLAEGPHEIDERIVETKRAVPREETRQEPEPSSKSKKVFLGGLSLETTEREIMESVRHFGEIDEVFLIADKDTNKPRGFGFVTFMDCESANKLCSQRYIRISERDVEAKKAISLDSMKRQAPSRPPPRRSEMPDRSHRSRGSSSRDHSYIPPPPQAYQQPSYHHSQSQYGGQYNDYPPQPYRDEYYNNGGGYRGVGGGGGGGGGPSSYRPPYNSGSGGYGGGGPGPVAYGGYSYNGGPGGYRAGGGGGYPGYPRGGEMSSQSGRVGGGGGGGYRSQGGAASHSYHPYRRPCSLVAVHVY</sequence>
<dbReference type="FunFam" id="3.30.70.330:FF:000040">
    <property type="entry name" value="Heterogeneous nuclear ribonucleoprotein A2/B1"/>
    <property type="match status" value="1"/>
</dbReference>
<reference evidence="6" key="1">
    <citation type="submission" date="2017-05" db="UniProtKB">
        <authorList>
            <consortium name="EnsemblMetazoa"/>
        </authorList>
    </citation>
    <scope>IDENTIFICATION</scope>
</reference>
<name>A0A1X7UIJ5_AMPQE</name>
<dbReference type="PANTHER" id="PTHR48032">
    <property type="entry name" value="RNA-BINDING PROTEIN MUSASHI HOMOLOG RBP6"/>
    <property type="match status" value="1"/>
</dbReference>
<evidence type="ECO:0000256" key="3">
    <source>
        <dbReference type="PROSITE-ProRule" id="PRU00176"/>
    </source>
</evidence>
<dbReference type="STRING" id="400682.A0A1X7UIJ5"/>
<dbReference type="PROSITE" id="PS50102">
    <property type="entry name" value="RRM"/>
    <property type="match status" value="2"/>
</dbReference>
<dbReference type="GO" id="GO:0003729">
    <property type="term" value="F:mRNA binding"/>
    <property type="evidence" value="ECO:0007669"/>
    <property type="project" value="TreeGrafter"/>
</dbReference>
<feature type="region of interest" description="Disordered" evidence="4">
    <location>
        <begin position="182"/>
        <end position="261"/>
    </location>
</feature>
<organism evidence="6">
    <name type="scientific">Amphimedon queenslandica</name>
    <name type="common">Sponge</name>
    <dbReference type="NCBI Taxonomy" id="400682"/>
    <lineage>
        <taxon>Eukaryota</taxon>
        <taxon>Metazoa</taxon>
        <taxon>Porifera</taxon>
        <taxon>Demospongiae</taxon>
        <taxon>Heteroscleromorpha</taxon>
        <taxon>Haplosclerida</taxon>
        <taxon>Niphatidae</taxon>
        <taxon>Amphimedon</taxon>
    </lineage>
</organism>
<feature type="compositionally biased region" description="Basic and acidic residues" evidence="4">
    <location>
        <begin position="89"/>
        <end position="105"/>
    </location>
</feature>
<accession>A0A1X7UIJ5</accession>
<evidence type="ECO:0000256" key="1">
    <source>
        <dbReference type="ARBA" id="ARBA00022737"/>
    </source>
</evidence>
<dbReference type="PANTHER" id="PTHR48032:SF6">
    <property type="entry name" value="RNA-BINDING (RRM_RBD_RNP MOTIFS) FAMILY PROTEIN"/>
    <property type="match status" value="1"/>
</dbReference>
<evidence type="ECO:0000256" key="4">
    <source>
        <dbReference type="SAM" id="MobiDB-lite"/>
    </source>
</evidence>
<dbReference type="InterPro" id="IPR000504">
    <property type="entry name" value="RRM_dom"/>
</dbReference>
<evidence type="ECO:0000256" key="2">
    <source>
        <dbReference type="ARBA" id="ARBA00022884"/>
    </source>
</evidence>
<dbReference type="AlphaFoldDB" id="A0A1X7UIJ5"/>
<dbReference type="InterPro" id="IPR012677">
    <property type="entry name" value="Nucleotide-bd_a/b_plait_sf"/>
</dbReference>
<dbReference type="Gene3D" id="3.30.70.330">
    <property type="match status" value="2"/>
</dbReference>
<dbReference type="InterPro" id="IPR035979">
    <property type="entry name" value="RBD_domain_sf"/>
</dbReference>
<dbReference type="SUPFAM" id="SSF54928">
    <property type="entry name" value="RNA-binding domain, RBD"/>
    <property type="match status" value="2"/>
</dbReference>
<evidence type="ECO:0000313" key="6">
    <source>
        <dbReference type="EnsemblMetazoa" id="Aqu2.1.27298_001"/>
    </source>
</evidence>
<dbReference type="FunCoup" id="A0A1X7UIJ5">
    <property type="interactions" value="1036"/>
</dbReference>
<feature type="domain" description="RRM" evidence="5">
    <location>
        <begin position="108"/>
        <end position="191"/>
    </location>
</feature>